<keyword evidence="3" id="KW-1185">Reference proteome</keyword>
<comment type="caution">
    <text evidence="2">The sequence shown here is derived from an EMBL/GenBank/DDBJ whole genome shotgun (WGS) entry which is preliminary data.</text>
</comment>
<sequence length="62" mass="7564">GYWSRTQRERKDGKRHRQKEKKSGPAGRIGEERERRREKERKKERKRKPAASDKNRHVQAPQ</sequence>
<feature type="compositionally biased region" description="Basic residues" evidence="1">
    <location>
        <begin position="38"/>
        <end position="49"/>
    </location>
</feature>
<dbReference type="Proteomes" id="UP001479290">
    <property type="component" value="Unassembled WGS sequence"/>
</dbReference>
<evidence type="ECO:0000313" key="2">
    <source>
        <dbReference type="EMBL" id="KAK9959946.1"/>
    </source>
</evidence>
<organism evidence="2 3">
    <name type="scientific">Culter alburnus</name>
    <name type="common">Topmouth culter</name>
    <dbReference type="NCBI Taxonomy" id="194366"/>
    <lineage>
        <taxon>Eukaryota</taxon>
        <taxon>Metazoa</taxon>
        <taxon>Chordata</taxon>
        <taxon>Craniata</taxon>
        <taxon>Vertebrata</taxon>
        <taxon>Euteleostomi</taxon>
        <taxon>Actinopterygii</taxon>
        <taxon>Neopterygii</taxon>
        <taxon>Teleostei</taxon>
        <taxon>Ostariophysi</taxon>
        <taxon>Cypriniformes</taxon>
        <taxon>Xenocyprididae</taxon>
        <taxon>Xenocypridinae</taxon>
        <taxon>Culter</taxon>
    </lineage>
</organism>
<reference evidence="2 3" key="1">
    <citation type="submission" date="2024-05" db="EMBL/GenBank/DDBJ databases">
        <title>A high-quality chromosomal-level genome assembly of Topmouth culter (Culter alburnus).</title>
        <authorList>
            <person name="Zhao H."/>
        </authorList>
    </citation>
    <scope>NUCLEOTIDE SEQUENCE [LARGE SCALE GENOMIC DNA]</scope>
    <source>
        <strain evidence="2">CATC2023</strain>
        <tissue evidence="2">Muscle</tissue>
    </source>
</reference>
<proteinExistence type="predicted"/>
<accession>A0AAW1ZF21</accession>
<dbReference type="AlphaFoldDB" id="A0AAW1ZF21"/>
<protein>
    <submittedName>
        <fullName evidence="2">Uncharacterized protein</fullName>
    </submittedName>
</protein>
<feature type="non-terminal residue" evidence="2">
    <location>
        <position position="1"/>
    </location>
</feature>
<name>A0AAW1ZF21_CULAL</name>
<gene>
    <name evidence="2" type="ORF">ABG768_010035</name>
</gene>
<feature type="compositionally biased region" description="Basic and acidic residues" evidence="1">
    <location>
        <begin position="1"/>
        <end position="12"/>
    </location>
</feature>
<dbReference type="EMBL" id="JAWDJR010000017">
    <property type="protein sequence ID" value="KAK9959946.1"/>
    <property type="molecule type" value="Genomic_DNA"/>
</dbReference>
<feature type="region of interest" description="Disordered" evidence="1">
    <location>
        <begin position="1"/>
        <end position="62"/>
    </location>
</feature>
<evidence type="ECO:0000256" key="1">
    <source>
        <dbReference type="SAM" id="MobiDB-lite"/>
    </source>
</evidence>
<evidence type="ECO:0000313" key="3">
    <source>
        <dbReference type="Proteomes" id="UP001479290"/>
    </source>
</evidence>